<dbReference type="GO" id="GO:0003700">
    <property type="term" value="F:DNA-binding transcription factor activity"/>
    <property type="evidence" value="ECO:0007669"/>
    <property type="project" value="TreeGrafter"/>
</dbReference>
<dbReference type="SMART" id="SM00353">
    <property type="entry name" value="HLH"/>
    <property type="match status" value="1"/>
</dbReference>
<evidence type="ECO:0000256" key="3">
    <source>
        <dbReference type="ARBA" id="ARBA00023163"/>
    </source>
</evidence>
<feature type="compositionally biased region" description="Acidic residues" evidence="5">
    <location>
        <begin position="108"/>
        <end position="126"/>
    </location>
</feature>
<name>A0A9Q0KY57_9MAGN</name>
<comment type="caution">
    <text evidence="7">The sequence shown here is derived from an EMBL/GenBank/DDBJ whole genome shotgun (WGS) entry which is preliminary data.</text>
</comment>
<keyword evidence="2" id="KW-0805">Transcription regulation</keyword>
<evidence type="ECO:0000313" key="7">
    <source>
        <dbReference type="EMBL" id="KAJ4979042.1"/>
    </source>
</evidence>
<evidence type="ECO:0000256" key="1">
    <source>
        <dbReference type="ARBA" id="ARBA00004123"/>
    </source>
</evidence>
<dbReference type="GO" id="GO:0046983">
    <property type="term" value="F:protein dimerization activity"/>
    <property type="evidence" value="ECO:0007669"/>
    <property type="project" value="InterPro"/>
</dbReference>
<keyword evidence="8" id="KW-1185">Reference proteome</keyword>
<accession>A0A9Q0KY57</accession>
<protein>
    <recommendedName>
        <fullName evidence="6">BHLH domain-containing protein</fullName>
    </recommendedName>
</protein>
<dbReference type="PANTHER" id="PTHR31945:SF11">
    <property type="entry name" value="TRANSCRIPTION FACTOR ABORTED MICROSPORES"/>
    <property type="match status" value="1"/>
</dbReference>
<evidence type="ECO:0000256" key="5">
    <source>
        <dbReference type="SAM" id="MobiDB-lite"/>
    </source>
</evidence>
<dbReference type="EMBL" id="JAMYWD010000002">
    <property type="protein sequence ID" value="KAJ4979042.1"/>
    <property type="molecule type" value="Genomic_DNA"/>
</dbReference>
<proteinExistence type="predicted"/>
<keyword evidence="3" id="KW-0804">Transcription</keyword>
<evidence type="ECO:0000256" key="2">
    <source>
        <dbReference type="ARBA" id="ARBA00023015"/>
    </source>
</evidence>
<evidence type="ECO:0000313" key="8">
    <source>
        <dbReference type="Proteomes" id="UP001141806"/>
    </source>
</evidence>
<dbReference type="PROSITE" id="PS50888">
    <property type="entry name" value="BHLH"/>
    <property type="match status" value="1"/>
</dbReference>
<dbReference type="OrthoDB" id="1892097at2759"/>
<dbReference type="Proteomes" id="UP001141806">
    <property type="component" value="Unassembled WGS sequence"/>
</dbReference>
<sequence length="324" mass="36360">MDGAFVGMEDLEAFLAQDDLNYWPANASAGSGHMGSNLDDWWDLQEGLDSDLFPTLLEVNGSDIPTQQDQDLAGLLSYSLQEQDLQQGHQLLMEHIEQDHQQQHQDEKEEEEEEEVEEEEDGEEESDGKKHNTGRSRNLVFERKRRKRLNQQLMTLRSIVPNITKMDKRSILVDALGHLQKVLQETEKKLEELNLNSASSSSSSSGEESCTTIVENEAPSMETGTPECGRYALVPTVTKMEAFMLDEERFILKICCNKAVGAVGLVQKAVEMLGLQVTCASVDQHDHVQMLTTTFLRVKKKGAMTHEKLLQQLGTNAMKLGLLL</sequence>
<dbReference type="Pfam" id="PF00010">
    <property type="entry name" value="HLH"/>
    <property type="match status" value="1"/>
</dbReference>
<evidence type="ECO:0000259" key="6">
    <source>
        <dbReference type="PROSITE" id="PS50888"/>
    </source>
</evidence>
<dbReference type="InterPro" id="IPR011598">
    <property type="entry name" value="bHLH_dom"/>
</dbReference>
<dbReference type="SUPFAM" id="SSF47459">
    <property type="entry name" value="HLH, helix-loop-helix DNA-binding domain"/>
    <property type="match status" value="1"/>
</dbReference>
<gene>
    <name evidence="7" type="ORF">NE237_009822</name>
</gene>
<dbReference type="GO" id="GO:0043565">
    <property type="term" value="F:sequence-specific DNA binding"/>
    <property type="evidence" value="ECO:0007669"/>
    <property type="project" value="TreeGrafter"/>
</dbReference>
<evidence type="ECO:0000256" key="4">
    <source>
        <dbReference type="ARBA" id="ARBA00023242"/>
    </source>
</evidence>
<organism evidence="7 8">
    <name type="scientific">Protea cynaroides</name>
    <dbReference type="NCBI Taxonomy" id="273540"/>
    <lineage>
        <taxon>Eukaryota</taxon>
        <taxon>Viridiplantae</taxon>
        <taxon>Streptophyta</taxon>
        <taxon>Embryophyta</taxon>
        <taxon>Tracheophyta</taxon>
        <taxon>Spermatophyta</taxon>
        <taxon>Magnoliopsida</taxon>
        <taxon>Proteales</taxon>
        <taxon>Proteaceae</taxon>
        <taxon>Protea</taxon>
    </lineage>
</organism>
<dbReference type="AlphaFoldDB" id="A0A9Q0KY57"/>
<feature type="region of interest" description="Disordered" evidence="5">
    <location>
        <begin position="97"/>
        <end position="142"/>
    </location>
</feature>
<dbReference type="InterPro" id="IPR051358">
    <property type="entry name" value="TF_AMS/ICE1/BHLH6-like"/>
</dbReference>
<reference evidence="7" key="1">
    <citation type="journal article" date="2023" name="Plant J.">
        <title>The genome of the king protea, Protea cynaroides.</title>
        <authorList>
            <person name="Chang J."/>
            <person name="Duong T.A."/>
            <person name="Schoeman C."/>
            <person name="Ma X."/>
            <person name="Roodt D."/>
            <person name="Barker N."/>
            <person name="Li Z."/>
            <person name="Van de Peer Y."/>
            <person name="Mizrachi E."/>
        </authorList>
    </citation>
    <scope>NUCLEOTIDE SEQUENCE</scope>
    <source>
        <tissue evidence="7">Young leaves</tissue>
    </source>
</reference>
<dbReference type="PANTHER" id="PTHR31945">
    <property type="entry name" value="TRANSCRIPTION FACTOR SCREAM2-RELATED"/>
    <property type="match status" value="1"/>
</dbReference>
<dbReference type="Gene3D" id="4.10.280.10">
    <property type="entry name" value="Helix-loop-helix DNA-binding domain"/>
    <property type="match status" value="1"/>
</dbReference>
<comment type="subcellular location">
    <subcellularLocation>
        <location evidence="1">Nucleus</location>
    </subcellularLocation>
</comment>
<keyword evidence="4" id="KW-0539">Nucleus</keyword>
<feature type="domain" description="BHLH" evidence="6">
    <location>
        <begin position="133"/>
        <end position="182"/>
    </location>
</feature>
<feature type="compositionally biased region" description="Basic and acidic residues" evidence="5">
    <location>
        <begin position="97"/>
        <end position="107"/>
    </location>
</feature>
<dbReference type="GO" id="GO:0005634">
    <property type="term" value="C:nucleus"/>
    <property type="evidence" value="ECO:0007669"/>
    <property type="project" value="UniProtKB-SubCell"/>
</dbReference>
<dbReference type="InterPro" id="IPR036638">
    <property type="entry name" value="HLH_DNA-bd_sf"/>
</dbReference>